<dbReference type="Proteomes" id="UP000694846">
    <property type="component" value="Unplaced"/>
</dbReference>
<evidence type="ECO:0000313" key="2">
    <source>
        <dbReference type="RefSeq" id="XP_025416880.1"/>
    </source>
</evidence>
<dbReference type="OrthoDB" id="78101at2759"/>
<dbReference type="RefSeq" id="XP_025416880.1">
    <property type="nucleotide sequence ID" value="XM_025561095.1"/>
</dbReference>
<keyword evidence="1" id="KW-1185">Reference proteome</keyword>
<sequence>HFIGIISVCAFSLSTVIYKYSSWLKALRQHSDDRVKCDYVKLLIMGLEYGVPVYPFNEFPPDHIEPIEGEWVAKARDIFCSNNSFSRPTVLNPAIATSVSDDKRQFAAYQTIPGAGLQCYYAQSDQPLHEWFFKSDSMLKQPTNAVQAIPLDWERSLAGIRRAAVDKQPYDKITKHSENNSDHCKILDTDQENLGIELGFKWNGKSLLTGDTIPGADCCIDWLIHEHEKTQLEIDEEIIRVFDKLYPDNFRLSTNPEFLEGIIKKMDEGKTAKCEEYVKSQSKSPTQSRQCAGYDQNSLVSLERLSDYRLSEDNSSTASMQDRHMSTDGSKFQIDEISLSEKYDTYYSIIQPTDNQHSKSNMYNSCLDELPSFNEVAKSFNVLADKAEKTMKEVNDWLISK</sequence>
<accession>A0A8B8G2K3</accession>
<organism evidence="1 2">
    <name type="scientific">Sipha flava</name>
    <name type="common">yellow sugarcane aphid</name>
    <dbReference type="NCBI Taxonomy" id="143950"/>
    <lineage>
        <taxon>Eukaryota</taxon>
        <taxon>Metazoa</taxon>
        <taxon>Ecdysozoa</taxon>
        <taxon>Arthropoda</taxon>
        <taxon>Hexapoda</taxon>
        <taxon>Insecta</taxon>
        <taxon>Pterygota</taxon>
        <taxon>Neoptera</taxon>
        <taxon>Paraneoptera</taxon>
        <taxon>Hemiptera</taxon>
        <taxon>Sternorrhyncha</taxon>
        <taxon>Aphidomorpha</taxon>
        <taxon>Aphidoidea</taxon>
        <taxon>Aphididae</taxon>
        <taxon>Sipha</taxon>
    </lineage>
</organism>
<gene>
    <name evidence="2" type="primary">LOC112688081</name>
</gene>
<evidence type="ECO:0000313" key="1">
    <source>
        <dbReference type="Proteomes" id="UP000694846"/>
    </source>
</evidence>
<dbReference type="GeneID" id="112688081"/>
<name>A0A8B8G2K3_9HEMI</name>
<proteinExistence type="predicted"/>
<protein>
    <submittedName>
        <fullName evidence="2">Uncharacterized protein LOC112688081</fullName>
    </submittedName>
</protein>
<reference evidence="2" key="1">
    <citation type="submission" date="2025-08" db="UniProtKB">
        <authorList>
            <consortium name="RefSeq"/>
        </authorList>
    </citation>
    <scope>IDENTIFICATION</scope>
    <source>
        <tissue evidence="2">Whole body</tissue>
    </source>
</reference>
<dbReference type="AlphaFoldDB" id="A0A8B8G2K3"/>
<feature type="non-terminal residue" evidence="2">
    <location>
        <position position="1"/>
    </location>
</feature>